<dbReference type="EMBL" id="LYBM01000003">
    <property type="protein sequence ID" value="ODA35678.1"/>
    <property type="molecule type" value="Genomic_DNA"/>
</dbReference>
<reference evidence="10 11" key="1">
    <citation type="submission" date="2016-05" db="EMBL/GenBank/DDBJ databases">
        <title>Genomic Taxonomy of the Vibrionaceae.</title>
        <authorList>
            <person name="Gomez-Gil B."/>
            <person name="Enciso-Ibarra J."/>
        </authorList>
    </citation>
    <scope>NUCLEOTIDE SEQUENCE [LARGE SCALE GENOMIC DNA]</scope>
    <source>
        <strain evidence="10 11">CAIM 1920</strain>
    </source>
</reference>
<evidence type="ECO:0000256" key="8">
    <source>
        <dbReference type="RuleBase" id="RU364102"/>
    </source>
</evidence>
<proteinExistence type="inferred from homology"/>
<dbReference type="Proteomes" id="UP000094936">
    <property type="component" value="Unassembled WGS sequence"/>
</dbReference>
<evidence type="ECO:0000313" key="10">
    <source>
        <dbReference type="EMBL" id="ODA35678.1"/>
    </source>
</evidence>
<organism evidence="10 11">
    <name type="scientific">Veronia pacifica</name>
    <dbReference type="NCBI Taxonomy" id="1080227"/>
    <lineage>
        <taxon>Bacteria</taxon>
        <taxon>Pseudomonadati</taxon>
        <taxon>Pseudomonadota</taxon>
        <taxon>Gammaproteobacteria</taxon>
        <taxon>Vibrionales</taxon>
        <taxon>Vibrionaceae</taxon>
        <taxon>Veronia</taxon>
    </lineage>
</organism>
<dbReference type="Pfam" id="PF01514">
    <property type="entry name" value="YscJ_FliF"/>
    <property type="match status" value="1"/>
</dbReference>
<dbReference type="OrthoDB" id="115186at2"/>
<evidence type="ECO:0000256" key="1">
    <source>
        <dbReference type="ARBA" id="ARBA00004459"/>
    </source>
</evidence>
<feature type="domain" description="Flagellar M-ring N-terminal" evidence="9">
    <location>
        <begin position="24"/>
        <end position="183"/>
    </location>
</feature>
<evidence type="ECO:0000256" key="6">
    <source>
        <dbReference type="ARBA" id="ARBA00023237"/>
    </source>
</evidence>
<dbReference type="PANTHER" id="PTHR30046:SF2">
    <property type="entry name" value="YOP PROTEINS TRANSLOCATION LIPOPROTEIN J"/>
    <property type="match status" value="1"/>
</dbReference>
<evidence type="ECO:0000259" key="9">
    <source>
        <dbReference type="Pfam" id="PF01514"/>
    </source>
</evidence>
<evidence type="ECO:0000313" key="11">
    <source>
        <dbReference type="Proteomes" id="UP000094936"/>
    </source>
</evidence>
<dbReference type="InterPro" id="IPR003282">
    <property type="entry name" value="T3SS_SctJ"/>
</dbReference>
<evidence type="ECO:0000256" key="3">
    <source>
        <dbReference type="ARBA" id="ARBA00022729"/>
    </source>
</evidence>
<dbReference type="Gene3D" id="3.30.70.1530">
    <property type="entry name" value="Hypothetical protein rpa1041"/>
    <property type="match status" value="1"/>
</dbReference>
<dbReference type="NCBIfam" id="TIGR02544">
    <property type="entry name" value="III_secr_YscJ"/>
    <property type="match status" value="1"/>
</dbReference>
<comment type="subcellular location">
    <subcellularLocation>
        <location evidence="1">Cell outer membrane</location>
        <topology evidence="1">Lipid-anchor</topology>
    </subcellularLocation>
</comment>
<dbReference type="PRINTS" id="PR01338">
    <property type="entry name" value="TYPE3OMKPROT"/>
</dbReference>
<evidence type="ECO:0000256" key="7">
    <source>
        <dbReference type="ARBA" id="ARBA00023288"/>
    </source>
</evidence>
<dbReference type="RefSeq" id="WP_068899228.1">
    <property type="nucleotide sequence ID" value="NZ_JBHUIF010000020.1"/>
</dbReference>
<dbReference type="PROSITE" id="PS51257">
    <property type="entry name" value="PROKAR_LIPOPROTEIN"/>
    <property type="match status" value="1"/>
</dbReference>
<keyword evidence="7 8" id="KW-0449">Lipoprotein</keyword>
<dbReference type="InterPro" id="IPR006182">
    <property type="entry name" value="FliF_N_dom"/>
</dbReference>
<dbReference type="GO" id="GO:0009306">
    <property type="term" value="P:protein secretion"/>
    <property type="evidence" value="ECO:0007669"/>
    <property type="project" value="InterPro"/>
</dbReference>
<comment type="similarity">
    <text evidence="2 8">Belongs to the YscJ lipoprotein family.</text>
</comment>
<keyword evidence="6 8" id="KW-0998">Cell outer membrane</keyword>
<accession>A0A1C3ER41</accession>
<evidence type="ECO:0000256" key="5">
    <source>
        <dbReference type="ARBA" id="ARBA00023139"/>
    </source>
</evidence>
<dbReference type="AlphaFoldDB" id="A0A1C3ER41"/>
<keyword evidence="3 8" id="KW-0732">Signal</keyword>
<name>A0A1C3ER41_9GAMM</name>
<dbReference type="GO" id="GO:0009279">
    <property type="term" value="C:cell outer membrane"/>
    <property type="evidence" value="ECO:0007669"/>
    <property type="project" value="UniProtKB-SubCell"/>
</dbReference>
<evidence type="ECO:0000256" key="4">
    <source>
        <dbReference type="ARBA" id="ARBA00023136"/>
    </source>
</evidence>
<keyword evidence="4" id="KW-0472">Membrane</keyword>
<keyword evidence="5 8" id="KW-0564">Palmitate</keyword>
<dbReference type="InterPro" id="IPR043427">
    <property type="entry name" value="YscJ/FliF"/>
</dbReference>
<dbReference type="InterPro" id="IPR045851">
    <property type="entry name" value="AMP-bd_C_sf"/>
</dbReference>
<gene>
    <name evidence="10" type="ORF">A8L45_03425</name>
</gene>
<protein>
    <recommendedName>
        <fullName evidence="8">Lipoprotein</fullName>
    </recommendedName>
</protein>
<comment type="caution">
    <text evidence="10">The sequence shown here is derived from an EMBL/GenBank/DDBJ whole genome shotgun (WGS) entry which is preliminary data.</text>
</comment>
<keyword evidence="11" id="KW-1185">Reference proteome</keyword>
<dbReference type="STRING" id="1080227.A8L45_03425"/>
<evidence type="ECO:0000256" key="2">
    <source>
        <dbReference type="ARBA" id="ARBA00009509"/>
    </source>
</evidence>
<sequence length="206" mass="22388">MNAPIKKLLITFLALFALTGCDESTQLHTGLSEREANEVLAELMASGIDTSKQMSKNGVNILVAKQDIARAVRILRAVGLPRRDKVSMGEVFKKEGIISTPIEERARYIHAISQEIEHTLSQIDGVVLARVHVVLPQKVSPGQPLQPSSAAVFIKHQYNLDPDILAPKILRIISASVPGLKSEPNAIALEFFASERLAPGYASASF</sequence>
<dbReference type="Gene3D" id="3.30.300.30">
    <property type="match status" value="1"/>
</dbReference>
<dbReference type="PANTHER" id="PTHR30046">
    <property type="entry name" value="FLAGELLAR M-RING PROTEIN"/>
    <property type="match status" value="1"/>
</dbReference>